<comment type="caution">
    <text evidence="1">The sequence shown here is derived from an EMBL/GenBank/DDBJ whole genome shotgun (WGS) entry which is preliminary data.</text>
</comment>
<dbReference type="EMBL" id="WIXP02000002">
    <property type="protein sequence ID" value="KAF6214123.1"/>
    <property type="molecule type" value="Genomic_DNA"/>
</dbReference>
<accession>A0A8S9XYZ3</accession>
<proteinExistence type="predicted"/>
<keyword evidence="2" id="KW-1185">Reference proteome</keyword>
<organism evidence="1 2">
    <name type="scientific">Apolygus lucorum</name>
    <name type="common">Small green plant bug</name>
    <name type="synonym">Lygocoris lucorum</name>
    <dbReference type="NCBI Taxonomy" id="248454"/>
    <lineage>
        <taxon>Eukaryota</taxon>
        <taxon>Metazoa</taxon>
        <taxon>Ecdysozoa</taxon>
        <taxon>Arthropoda</taxon>
        <taxon>Hexapoda</taxon>
        <taxon>Insecta</taxon>
        <taxon>Pterygota</taxon>
        <taxon>Neoptera</taxon>
        <taxon>Paraneoptera</taxon>
        <taxon>Hemiptera</taxon>
        <taxon>Heteroptera</taxon>
        <taxon>Panheteroptera</taxon>
        <taxon>Cimicomorpha</taxon>
        <taxon>Miridae</taxon>
        <taxon>Mirini</taxon>
        <taxon>Apolygus</taxon>
    </lineage>
</organism>
<feature type="non-terminal residue" evidence="1">
    <location>
        <position position="1"/>
    </location>
</feature>
<sequence>IHLILALTVLHTRNYVPYVVYNWSTRQNLKDITRNTPATGPQ</sequence>
<dbReference type="AlphaFoldDB" id="A0A8S9XYZ3"/>
<evidence type="ECO:0000313" key="2">
    <source>
        <dbReference type="Proteomes" id="UP000466442"/>
    </source>
</evidence>
<gene>
    <name evidence="1" type="ORF">GE061_008862</name>
</gene>
<dbReference type="Proteomes" id="UP000466442">
    <property type="component" value="Unassembled WGS sequence"/>
</dbReference>
<evidence type="ECO:0000313" key="1">
    <source>
        <dbReference type="EMBL" id="KAF6214123.1"/>
    </source>
</evidence>
<reference evidence="1" key="1">
    <citation type="journal article" date="2021" name="Mol. Ecol. Resour.">
        <title>Apolygus lucorum genome provides insights into omnivorousness and mesophyll feeding.</title>
        <authorList>
            <person name="Liu Y."/>
            <person name="Liu H."/>
            <person name="Wang H."/>
            <person name="Huang T."/>
            <person name="Liu B."/>
            <person name="Yang B."/>
            <person name="Yin L."/>
            <person name="Li B."/>
            <person name="Zhang Y."/>
            <person name="Zhang S."/>
            <person name="Jiang F."/>
            <person name="Zhang X."/>
            <person name="Ren Y."/>
            <person name="Wang B."/>
            <person name="Wang S."/>
            <person name="Lu Y."/>
            <person name="Wu K."/>
            <person name="Fan W."/>
            <person name="Wang G."/>
        </authorList>
    </citation>
    <scope>NUCLEOTIDE SEQUENCE</scope>
    <source>
        <strain evidence="1">12Hb</strain>
    </source>
</reference>
<name>A0A8S9XYZ3_APOLU</name>
<protein>
    <submittedName>
        <fullName evidence="1">Uncharacterized protein</fullName>
    </submittedName>
</protein>